<feature type="transmembrane region" description="Helical" evidence="6">
    <location>
        <begin position="143"/>
        <end position="164"/>
    </location>
</feature>
<dbReference type="Pfam" id="PF04479">
    <property type="entry name" value="RTA1"/>
    <property type="match status" value="1"/>
</dbReference>
<keyword evidence="3 6" id="KW-1133">Transmembrane helix</keyword>
<feature type="transmembrane region" description="Helical" evidence="6">
    <location>
        <begin position="110"/>
        <end position="131"/>
    </location>
</feature>
<sequence>MSYNATNPPPGIDPDTWNKLLHIREGCYPHLVPGVRTDYGYRPTLAAGIVFCALFGIALIGHTIQIGRFRRWTSVLFAIGATTEAIGWAGRTWSAKCPYNHDAFLMQITTLIIAPTFFAAGLYVLLGTLITQLGRETSALSPAMYAIVFCTCDVISLVVQAVGGALASNESGKIDGNTKPGTNIMVAGIAFQLATMTLFAGLVLDFLRRVRRRVLPRAVKLVLLALAVSFVMIYIRSIYRTVELAQGWTGYLIEREGFFIGLDAALMFVAVGVFLIFDPASLLRRQPVPQSTDSAPSGDEGKASATRSSD</sequence>
<organism evidence="7 8">
    <name type="scientific">Phaeoacremonium minimum (strain UCR-PA7)</name>
    <name type="common">Esca disease fungus</name>
    <name type="synonym">Togninia minima</name>
    <dbReference type="NCBI Taxonomy" id="1286976"/>
    <lineage>
        <taxon>Eukaryota</taxon>
        <taxon>Fungi</taxon>
        <taxon>Dikarya</taxon>
        <taxon>Ascomycota</taxon>
        <taxon>Pezizomycotina</taxon>
        <taxon>Sordariomycetes</taxon>
        <taxon>Sordariomycetidae</taxon>
        <taxon>Togniniales</taxon>
        <taxon>Togniniaceae</taxon>
        <taxon>Phaeoacremonium</taxon>
    </lineage>
</organism>
<feature type="transmembrane region" description="Helical" evidence="6">
    <location>
        <begin position="39"/>
        <end position="60"/>
    </location>
</feature>
<evidence type="ECO:0000256" key="2">
    <source>
        <dbReference type="ARBA" id="ARBA00022692"/>
    </source>
</evidence>
<protein>
    <submittedName>
        <fullName evidence="7">Putative rta1 domain protein</fullName>
    </submittedName>
</protein>
<evidence type="ECO:0000313" key="7">
    <source>
        <dbReference type="EMBL" id="EOO00269.1"/>
    </source>
</evidence>
<dbReference type="AlphaFoldDB" id="R8BLP4"/>
<dbReference type="PANTHER" id="PTHR31465:SF11">
    <property type="entry name" value="DOMAIN PROTEIN, PUTATIVE (AFU_ORTHOLOGUE AFUA_3G10770)-RELATED"/>
    <property type="match status" value="1"/>
</dbReference>
<evidence type="ECO:0000256" key="3">
    <source>
        <dbReference type="ARBA" id="ARBA00022989"/>
    </source>
</evidence>
<dbReference type="EMBL" id="KB933100">
    <property type="protein sequence ID" value="EOO00269.1"/>
    <property type="molecule type" value="Genomic_DNA"/>
</dbReference>
<dbReference type="OrthoDB" id="1844152at2759"/>
<feature type="region of interest" description="Disordered" evidence="5">
    <location>
        <begin position="287"/>
        <end position="310"/>
    </location>
</feature>
<evidence type="ECO:0000313" key="8">
    <source>
        <dbReference type="Proteomes" id="UP000014074"/>
    </source>
</evidence>
<reference evidence="8" key="1">
    <citation type="journal article" date="2013" name="Genome Announc.">
        <title>Draft genome sequence of the ascomycete Phaeoacremonium aleophilum strain UCR-PA7, a causal agent of the esca disease complex in grapevines.</title>
        <authorList>
            <person name="Blanco-Ulate B."/>
            <person name="Rolshausen P."/>
            <person name="Cantu D."/>
        </authorList>
    </citation>
    <scope>NUCLEOTIDE SEQUENCE [LARGE SCALE GENOMIC DNA]</scope>
    <source>
        <strain evidence="8">UCR-PA7</strain>
    </source>
</reference>
<dbReference type="GO" id="GO:0000324">
    <property type="term" value="C:fungal-type vacuole"/>
    <property type="evidence" value="ECO:0007669"/>
    <property type="project" value="TreeGrafter"/>
</dbReference>
<feature type="transmembrane region" description="Helical" evidence="6">
    <location>
        <begin position="72"/>
        <end position="90"/>
    </location>
</feature>
<keyword evidence="2 6" id="KW-0812">Transmembrane</keyword>
<accession>R8BLP4</accession>
<evidence type="ECO:0000256" key="4">
    <source>
        <dbReference type="ARBA" id="ARBA00023136"/>
    </source>
</evidence>
<dbReference type="KEGG" id="tmn:UCRPA7_4210"/>
<feature type="transmembrane region" description="Helical" evidence="6">
    <location>
        <begin position="184"/>
        <end position="207"/>
    </location>
</feature>
<dbReference type="eggNOG" id="ENOG502QU4U">
    <property type="taxonomic scope" value="Eukaryota"/>
</dbReference>
<evidence type="ECO:0000256" key="1">
    <source>
        <dbReference type="ARBA" id="ARBA00004141"/>
    </source>
</evidence>
<proteinExistence type="predicted"/>
<dbReference type="GO" id="GO:0005886">
    <property type="term" value="C:plasma membrane"/>
    <property type="evidence" value="ECO:0007669"/>
    <property type="project" value="TreeGrafter"/>
</dbReference>
<dbReference type="PANTHER" id="PTHR31465">
    <property type="entry name" value="PROTEIN RTA1-RELATED"/>
    <property type="match status" value="1"/>
</dbReference>
<dbReference type="RefSeq" id="XP_007914936.1">
    <property type="nucleotide sequence ID" value="XM_007916745.1"/>
</dbReference>
<name>R8BLP4_PHAM7</name>
<feature type="transmembrane region" description="Helical" evidence="6">
    <location>
        <begin position="219"/>
        <end position="238"/>
    </location>
</feature>
<gene>
    <name evidence="7" type="ORF">UCRPA7_4210</name>
</gene>
<dbReference type="GeneID" id="19324638"/>
<dbReference type="Proteomes" id="UP000014074">
    <property type="component" value="Unassembled WGS sequence"/>
</dbReference>
<dbReference type="HOGENOM" id="CLU_033465_6_0_1"/>
<evidence type="ECO:0000256" key="5">
    <source>
        <dbReference type="SAM" id="MobiDB-lite"/>
    </source>
</evidence>
<comment type="subcellular location">
    <subcellularLocation>
        <location evidence="1">Membrane</location>
        <topology evidence="1">Multi-pass membrane protein</topology>
    </subcellularLocation>
</comment>
<dbReference type="InterPro" id="IPR007568">
    <property type="entry name" value="RTA1"/>
</dbReference>
<feature type="transmembrane region" description="Helical" evidence="6">
    <location>
        <begin position="258"/>
        <end position="277"/>
    </location>
</feature>
<keyword evidence="8" id="KW-1185">Reference proteome</keyword>
<keyword evidence="4 6" id="KW-0472">Membrane</keyword>
<evidence type="ECO:0000256" key="6">
    <source>
        <dbReference type="SAM" id="Phobius"/>
    </source>
</evidence>